<dbReference type="RefSeq" id="WP_381341839.1">
    <property type="nucleotide sequence ID" value="NZ_JBHMCY010000005.1"/>
</dbReference>
<proteinExistence type="predicted"/>
<keyword evidence="3" id="KW-1185">Reference proteome</keyword>
<reference evidence="2 3" key="1">
    <citation type="submission" date="2024-09" db="EMBL/GenBank/DDBJ databases">
        <authorList>
            <person name="Sun Q."/>
            <person name="Mori K."/>
        </authorList>
    </citation>
    <scope>NUCLEOTIDE SEQUENCE [LARGE SCALE GENOMIC DNA]</scope>
    <source>
        <strain evidence="2 3">JCM 6917</strain>
    </source>
</reference>
<feature type="region of interest" description="Disordered" evidence="1">
    <location>
        <begin position="15"/>
        <end position="64"/>
    </location>
</feature>
<gene>
    <name evidence="2" type="ORF">ACFF45_03835</name>
</gene>
<protein>
    <recommendedName>
        <fullName evidence="4">Secreted protein</fullName>
    </recommendedName>
</protein>
<dbReference type="EMBL" id="JBHMCY010000005">
    <property type="protein sequence ID" value="MFB9461881.1"/>
    <property type="molecule type" value="Genomic_DNA"/>
</dbReference>
<dbReference type="Proteomes" id="UP001589709">
    <property type="component" value="Unassembled WGS sequence"/>
</dbReference>
<evidence type="ECO:0000256" key="1">
    <source>
        <dbReference type="SAM" id="MobiDB-lite"/>
    </source>
</evidence>
<feature type="compositionally biased region" description="Basic and acidic residues" evidence="1">
    <location>
        <begin position="52"/>
        <end position="64"/>
    </location>
</feature>
<evidence type="ECO:0008006" key="4">
    <source>
        <dbReference type="Google" id="ProtNLM"/>
    </source>
</evidence>
<organism evidence="2 3">
    <name type="scientific">Streptomyces cinereospinus</name>
    <dbReference type="NCBI Taxonomy" id="285561"/>
    <lineage>
        <taxon>Bacteria</taxon>
        <taxon>Bacillati</taxon>
        <taxon>Actinomycetota</taxon>
        <taxon>Actinomycetes</taxon>
        <taxon>Kitasatosporales</taxon>
        <taxon>Streptomycetaceae</taxon>
        <taxon>Streptomyces</taxon>
    </lineage>
</organism>
<name>A0ABV5MVD2_9ACTN</name>
<accession>A0ABV5MVD2</accession>
<evidence type="ECO:0000313" key="2">
    <source>
        <dbReference type="EMBL" id="MFB9461881.1"/>
    </source>
</evidence>
<comment type="caution">
    <text evidence="2">The sequence shown here is derived from an EMBL/GenBank/DDBJ whole genome shotgun (WGS) entry which is preliminary data.</text>
</comment>
<evidence type="ECO:0000313" key="3">
    <source>
        <dbReference type="Proteomes" id="UP001589709"/>
    </source>
</evidence>
<sequence length="64" mass="6759">MTVAVGGGLTLVLQESAEPTGPNRWERSTPAPLLRPDGDTACLPPTPLPTEDGLHDHACIVTRE</sequence>